<dbReference type="RefSeq" id="XP_056698141.1">
    <property type="nucleotide sequence ID" value="XM_056842163.1"/>
</dbReference>
<sequence>MVEFGSLFFKHSLNIMNDDIHADVNDFFLIRRIIREINVTNITLVPKVSVPATLGDFTPIACCFVLYKSISKFLCSQLNSVLPDIISRNQGAFVAGRSILHSVLVCQDPMKMYRKSQ</sequence>
<dbReference type="PANTHER" id="PTHR46890:SF43">
    <property type="entry name" value="NON-LTR RETROELEMENT REVERSE TRANSCRIPTASE"/>
    <property type="match status" value="1"/>
</dbReference>
<dbReference type="Proteomes" id="UP000813463">
    <property type="component" value="Chromosome 4"/>
</dbReference>
<keyword evidence="1" id="KW-1185">Reference proteome</keyword>
<dbReference type="PANTHER" id="PTHR46890">
    <property type="entry name" value="NON-LTR RETROLELEMENT REVERSE TRANSCRIPTASE-LIKE PROTEIN-RELATED"/>
    <property type="match status" value="1"/>
</dbReference>
<dbReference type="InterPro" id="IPR052343">
    <property type="entry name" value="Retrotransposon-Effector_Assoc"/>
</dbReference>
<gene>
    <name evidence="2" type="primary">LOC130471836</name>
</gene>
<evidence type="ECO:0008006" key="3">
    <source>
        <dbReference type="Google" id="ProtNLM"/>
    </source>
</evidence>
<organism evidence="1 2">
    <name type="scientific">Spinacia oleracea</name>
    <name type="common">Spinach</name>
    <dbReference type="NCBI Taxonomy" id="3562"/>
    <lineage>
        <taxon>Eukaryota</taxon>
        <taxon>Viridiplantae</taxon>
        <taxon>Streptophyta</taxon>
        <taxon>Embryophyta</taxon>
        <taxon>Tracheophyta</taxon>
        <taxon>Spermatophyta</taxon>
        <taxon>Magnoliopsida</taxon>
        <taxon>eudicotyledons</taxon>
        <taxon>Gunneridae</taxon>
        <taxon>Pentapetalae</taxon>
        <taxon>Caryophyllales</taxon>
        <taxon>Chenopodiaceae</taxon>
        <taxon>Chenopodioideae</taxon>
        <taxon>Anserineae</taxon>
        <taxon>Spinacia</taxon>
    </lineage>
</organism>
<protein>
    <recommendedName>
        <fullName evidence="3">Reverse transcriptase domain-containing protein</fullName>
    </recommendedName>
</protein>
<evidence type="ECO:0000313" key="1">
    <source>
        <dbReference type="Proteomes" id="UP000813463"/>
    </source>
</evidence>
<proteinExistence type="predicted"/>
<name>A0ABM3RRA2_SPIOL</name>
<dbReference type="GeneID" id="130471836"/>
<accession>A0ABM3RRA2</accession>
<reference evidence="1" key="1">
    <citation type="journal article" date="2021" name="Nat. Commun.">
        <title>Genomic analyses provide insights into spinach domestication and the genetic basis of agronomic traits.</title>
        <authorList>
            <person name="Cai X."/>
            <person name="Sun X."/>
            <person name="Xu C."/>
            <person name="Sun H."/>
            <person name="Wang X."/>
            <person name="Ge C."/>
            <person name="Zhang Z."/>
            <person name="Wang Q."/>
            <person name="Fei Z."/>
            <person name="Jiao C."/>
            <person name="Wang Q."/>
        </authorList>
    </citation>
    <scope>NUCLEOTIDE SEQUENCE [LARGE SCALE GENOMIC DNA]</scope>
    <source>
        <strain evidence="1">cv. Varoflay</strain>
    </source>
</reference>
<reference evidence="2" key="2">
    <citation type="submission" date="2025-08" db="UniProtKB">
        <authorList>
            <consortium name="RefSeq"/>
        </authorList>
    </citation>
    <scope>IDENTIFICATION</scope>
    <source>
        <tissue evidence="2">Leaf</tissue>
    </source>
</reference>
<evidence type="ECO:0000313" key="2">
    <source>
        <dbReference type="RefSeq" id="XP_056698141.1"/>
    </source>
</evidence>